<proteinExistence type="predicted"/>
<dbReference type="Proteomes" id="UP000184268">
    <property type="component" value="Unassembled WGS sequence"/>
</dbReference>
<accession>A0A1M5Z3M5</accession>
<keyword evidence="2" id="KW-1185">Reference proteome</keyword>
<name>A0A1M5Z3M5_9GAMM</name>
<dbReference type="Gene3D" id="3.40.630.30">
    <property type="match status" value="1"/>
</dbReference>
<dbReference type="InterPro" id="IPR016181">
    <property type="entry name" value="Acyl_CoA_acyltransferase"/>
</dbReference>
<organism evidence="1 2">
    <name type="scientific">Ferrimonas marina</name>
    <dbReference type="NCBI Taxonomy" id="299255"/>
    <lineage>
        <taxon>Bacteria</taxon>
        <taxon>Pseudomonadati</taxon>
        <taxon>Pseudomonadota</taxon>
        <taxon>Gammaproteobacteria</taxon>
        <taxon>Alteromonadales</taxon>
        <taxon>Ferrimonadaceae</taxon>
        <taxon>Ferrimonas</taxon>
    </lineage>
</organism>
<keyword evidence="1" id="KW-0012">Acyltransferase</keyword>
<dbReference type="EMBL" id="FQXG01000009">
    <property type="protein sequence ID" value="SHI18791.1"/>
    <property type="molecule type" value="Genomic_DNA"/>
</dbReference>
<sequence>MTMRRTHVFFSTPNLLIRSCAEEDIGWLGALLSHADPDATQRLMTLFETQNLQTMSDRLLDLPAGAYLLVALGQGGDPIGALFSWPCTASRFQIEMILEPEQRGRGLGSEFLRAWSHQFQQHHGTTSLQIVVPQGFPCESSLFTSVGFVCCGEVDGHKVVELAAACPSPAMAD</sequence>
<gene>
    <name evidence="1" type="ORF">SAMN02745129_4577</name>
</gene>
<keyword evidence="1" id="KW-0808">Transferase</keyword>
<dbReference type="STRING" id="299255.SAMN02745129_4577"/>
<protein>
    <submittedName>
        <fullName evidence="1">L-amino acid N-acyltransferase YncA</fullName>
    </submittedName>
</protein>
<evidence type="ECO:0000313" key="2">
    <source>
        <dbReference type="Proteomes" id="UP000184268"/>
    </source>
</evidence>
<dbReference type="AlphaFoldDB" id="A0A1M5Z3M5"/>
<reference evidence="1 2" key="1">
    <citation type="submission" date="2016-11" db="EMBL/GenBank/DDBJ databases">
        <authorList>
            <person name="Jaros S."/>
            <person name="Januszkiewicz K."/>
            <person name="Wedrychowicz H."/>
        </authorList>
    </citation>
    <scope>NUCLEOTIDE SEQUENCE [LARGE SCALE GENOMIC DNA]</scope>
    <source>
        <strain evidence="1 2">DSM 16917</strain>
    </source>
</reference>
<evidence type="ECO:0000313" key="1">
    <source>
        <dbReference type="EMBL" id="SHI18791.1"/>
    </source>
</evidence>
<dbReference type="SUPFAM" id="SSF55729">
    <property type="entry name" value="Acyl-CoA N-acyltransferases (Nat)"/>
    <property type="match status" value="1"/>
</dbReference>
<dbReference type="GO" id="GO:0016746">
    <property type="term" value="F:acyltransferase activity"/>
    <property type="evidence" value="ECO:0007669"/>
    <property type="project" value="UniProtKB-KW"/>
</dbReference>